<keyword evidence="2" id="KW-1185">Reference proteome</keyword>
<dbReference type="Proteomes" id="UP000186914">
    <property type="component" value="Unassembled WGS sequence"/>
</dbReference>
<gene>
    <name evidence="1" type="ORF">SAMN05421858_3163</name>
</gene>
<accession>A0A1N7CPY6</accession>
<protein>
    <submittedName>
        <fullName evidence="1">N-acetylglucosaminyl deacetylase, LmbE family</fullName>
    </submittedName>
</protein>
<dbReference type="GO" id="GO:0016811">
    <property type="term" value="F:hydrolase activity, acting on carbon-nitrogen (but not peptide) bonds, in linear amides"/>
    <property type="evidence" value="ECO:0007669"/>
    <property type="project" value="TreeGrafter"/>
</dbReference>
<dbReference type="Pfam" id="PF02585">
    <property type="entry name" value="PIG-L"/>
    <property type="match status" value="1"/>
</dbReference>
<dbReference type="PANTHER" id="PTHR12993:SF11">
    <property type="entry name" value="N-ACETYLGLUCOSAMINYL-PHOSPHATIDYLINOSITOL DE-N-ACETYLASE"/>
    <property type="match status" value="1"/>
</dbReference>
<dbReference type="InterPro" id="IPR003737">
    <property type="entry name" value="GlcNAc_PI_deacetylase-related"/>
</dbReference>
<dbReference type="RefSeq" id="WP_076431112.1">
    <property type="nucleotide sequence ID" value="NZ_FTNO01000003.1"/>
</dbReference>
<evidence type="ECO:0000313" key="1">
    <source>
        <dbReference type="EMBL" id="SIR65620.1"/>
    </source>
</evidence>
<proteinExistence type="predicted"/>
<name>A0A1N7CPY6_9EURY</name>
<organism evidence="1 2">
    <name type="scientific">Haladaptatus litoreus</name>
    <dbReference type="NCBI Taxonomy" id="553468"/>
    <lineage>
        <taxon>Archaea</taxon>
        <taxon>Methanobacteriati</taxon>
        <taxon>Methanobacteriota</taxon>
        <taxon>Stenosarchaea group</taxon>
        <taxon>Halobacteria</taxon>
        <taxon>Halobacteriales</taxon>
        <taxon>Haladaptataceae</taxon>
        <taxon>Haladaptatus</taxon>
    </lineage>
</organism>
<dbReference type="SUPFAM" id="SSF102588">
    <property type="entry name" value="LmbE-like"/>
    <property type="match status" value="1"/>
</dbReference>
<dbReference type="Gene3D" id="3.40.50.10320">
    <property type="entry name" value="LmbE-like"/>
    <property type="match status" value="1"/>
</dbReference>
<sequence>MLTETLRVLVVGAHPDDCDLKAGGIACKYADRGHDVLFVSMTNGAAGHHELAGRTLVQRRRSEAVASADVAGVEFEQFDIPDGRLQPSLEHRDRLIELVREFRPDLVLTHRPNDYHPDHRYTAQLVRDAAYLVAVPNVCPTTPALDENPVFAYLSDTFDRPYPFSPDVVVDIDDVVERKFEMLDCHESQMYEWLPFVEDDLEDVPDDPDARFEWLRDGGLPHVEALADIADRYRERLVERYGADAETIEYAEAFEASEYGRPLTDEVAERLFPF</sequence>
<dbReference type="InterPro" id="IPR024078">
    <property type="entry name" value="LmbE-like_dom_sf"/>
</dbReference>
<dbReference type="OrthoDB" id="70547at2157"/>
<dbReference type="PANTHER" id="PTHR12993">
    <property type="entry name" value="N-ACETYLGLUCOSAMINYL-PHOSPHATIDYLINOSITOL DE-N-ACETYLASE-RELATED"/>
    <property type="match status" value="1"/>
</dbReference>
<reference evidence="2" key="1">
    <citation type="submission" date="2017-01" db="EMBL/GenBank/DDBJ databases">
        <authorList>
            <person name="Varghese N."/>
            <person name="Submissions S."/>
        </authorList>
    </citation>
    <scope>NUCLEOTIDE SEQUENCE [LARGE SCALE GENOMIC DNA]</scope>
    <source>
        <strain evidence="2">CGMCC 1.7737</strain>
    </source>
</reference>
<dbReference type="AlphaFoldDB" id="A0A1N7CPY6"/>
<evidence type="ECO:0000313" key="2">
    <source>
        <dbReference type="Proteomes" id="UP000186914"/>
    </source>
</evidence>
<dbReference type="EMBL" id="FTNO01000003">
    <property type="protein sequence ID" value="SIR65620.1"/>
    <property type="molecule type" value="Genomic_DNA"/>
</dbReference>